<reference evidence="1" key="1">
    <citation type="submission" date="2019-05" db="EMBL/GenBank/DDBJ databases">
        <title>Revised genome assembly of Burkholderiaceae (previously Ralstonia) sp. PBA.</title>
        <authorList>
            <person name="Gan H.M."/>
        </authorList>
    </citation>
    <scope>NUCLEOTIDE SEQUENCE</scope>
    <source>
        <strain evidence="1">PBA</strain>
    </source>
</reference>
<accession>A0ACD3ST51</accession>
<sequence length="391" mass="42199">MSTPLRIVIIGGGVIGSAIATFLTQTPGACEVTVLERDPTYGNASSARSASSIRQQFSTPVNIRMSQYGIDFFRHIGTQLRVGETAPDIGLVEPGYLFLASTAGAASLQENVRMQHAHGVAVDLLSSTQLRTAFPWLATRGLRCGALGRAGEGWYDGYSVLQAFRAKARAQGVAFVHAEANGFVRRGPRVAGVTVREGATLHCDMAVNAAGPWAAVVARWAGIELPVHARRRTVFSFTCPERLPRCPLVIEPGGLWFRPEGEQFLCGYAPAPADDLDDLPLDPDIGAFETLIWPALAQRVPAFVAVRMTGAWAGYYEMNVFDHNAILGLHADCPNLYFANGFSGHGLQHAPAVGRGLAELMLLGGYRSLDLSPLAFSRISERRPLMERNII</sequence>
<evidence type="ECO:0000313" key="1">
    <source>
        <dbReference type="EMBL" id="TMS59449.1"/>
    </source>
</evidence>
<name>A0ACD3ST51_9BURK</name>
<dbReference type="Proteomes" id="UP000004277">
    <property type="component" value="Unassembled WGS sequence"/>
</dbReference>
<organism evidence="1 2">
    <name type="scientific">Imbroritus primus</name>
    <dbReference type="NCBI Taxonomy" id="3058603"/>
    <lineage>
        <taxon>Bacteria</taxon>
        <taxon>Pseudomonadati</taxon>
        <taxon>Pseudomonadota</taxon>
        <taxon>Betaproteobacteria</taxon>
        <taxon>Burkholderiales</taxon>
        <taxon>Burkholderiaceae</taxon>
        <taxon>Imbroritus</taxon>
    </lineage>
</organism>
<dbReference type="EMBL" id="AKCV02000007">
    <property type="protein sequence ID" value="TMS59449.1"/>
    <property type="molecule type" value="Genomic_DNA"/>
</dbReference>
<evidence type="ECO:0000313" key="2">
    <source>
        <dbReference type="Proteomes" id="UP000004277"/>
    </source>
</evidence>
<comment type="caution">
    <text evidence="1">The sequence shown here is derived from an EMBL/GenBank/DDBJ whole genome shotgun (WGS) entry which is preliminary data.</text>
</comment>
<gene>
    <name evidence="1" type="ORF">MW7_002265</name>
</gene>
<keyword evidence="2" id="KW-1185">Reference proteome</keyword>
<proteinExistence type="predicted"/>
<protein>
    <submittedName>
        <fullName evidence="1">FAD-binding oxidoreductase</fullName>
    </submittedName>
</protein>